<dbReference type="EMBL" id="QKZQ01000011">
    <property type="protein sequence ID" value="PZX41231.1"/>
    <property type="molecule type" value="Genomic_DNA"/>
</dbReference>
<dbReference type="SUPFAM" id="SSF56784">
    <property type="entry name" value="HAD-like"/>
    <property type="match status" value="1"/>
</dbReference>
<dbReference type="InterPro" id="IPR006357">
    <property type="entry name" value="HAD-SF_hydro_IIA"/>
</dbReference>
<gene>
    <name evidence="1" type="ORF">LY56_02434</name>
</gene>
<dbReference type="STRING" id="121821.GCA_001870675_00058"/>
<name>A0A2W7PYR2_9RHOB</name>
<dbReference type="InterPro" id="IPR006356">
    <property type="entry name" value="HAD-SF_hydro_IIA_hyp3"/>
</dbReference>
<dbReference type="GO" id="GO:0016791">
    <property type="term" value="F:phosphatase activity"/>
    <property type="evidence" value="ECO:0007669"/>
    <property type="project" value="TreeGrafter"/>
</dbReference>
<dbReference type="PANTHER" id="PTHR19288">
    <property type="entry name" value="4-NITROPHENYLPHOSPHATASE-RELATED"/>
    <property type="match status" value="1"/>
</dbReference>
<dbReference type="Pfam" id="PF13344">
    <property type="entry name" value="Hydrolase_6"/>
    <property type="match status" value="1"/>
</dbReference>
<dbReference type="PANTHER" id="PTHR19288:SF90">
    <property type="entry name" value="OS08G0542600 PROTEIN"/>
    <property type="match status" value="1"/>
</dbReference>
<dbReference type="NCBIfam" id="TIGR01459">
    <property type="entry name" value="HAD-SF-IIA-hyp4"/>
    <property type="match status" value="1"/>
</dbReference>
<evidence type="ECO:0000313" key="2">
    <source>
        <dbReference type="Proteomes" id="UP000249364"/>
    </source>
</evidence>
<dbReference type="Proteomes" id="UP000249364">
    <property type="component" value="Unassembled WGS sequence"/>
</dbReference>
<dbReference type="InterPro" id="IPR023214">
    <property type="entry name" value="HAD_sf"/>
</dbReference>
<comment type="caution">
    <text evidence="1">The sequence shown here is derived from an EMBL/GenBank/DDBJ whole genome shotgun (WGS) entry which is preliminary data.</text>
</comment>
<keyword evidence="2" id="KW-1185">Reference proteome</keyword>
<accession>A0A2W7PYR2</accession>
<dbReference type="RefSeq" id="WP_071467954.1">
    <property type="nucleotide sequence ID" value="NZ_MEHT01000001.1"/>
</dbReference>
<evidence type="ECO:0000313" key="1">
    <source>
        <dbReference type="EMBL" id="PZX41231.1"/>
    </source>
</evidence>
<organism evidence="1 2">
    <name type="scientific">Roseinatronobacter thiooxidans</name>
    <dbReference type="NCBI Taxonomy" id="121821"/>
    <lineage>
        <taxon>Bacteria</taxon>
        <taxon>Pseudomonadati</taxon>
        <taxon>Pseudomonadota</taxon>
        <taxon>Alphaproteobacteria</taxon>
        <taxon>Rhodobacterales</taxon>
        <taxon>Paracoccaceae</taxon>
        <taxon>Roseinatronobacter</taxon>
    </lineage>
</organism>
<dbReference type="AlphaFoldDB" id="A0A2W7PYR2"/>
<dbReference type="GO" id="GO:0005737">
    <property type="term" value="C:cytoplasm"/>
    <property type="evidence" value="ECO:0007669"/>
    <property type="project" value="TreeGrafter"/>
</dbReference>
<dbReference type="Gene3D" id="3.40.50.1000">
    <property type="entry name" value="HAD superfamily/HAD-like"/>
    <property type="match status" value="2"/>
</dbReference>
<proteinExistence type="predicted"/>
<keyword evidence="1" id="KW-0378">Hydrolase</keyword>
<sequence>MVVQIGTLLQIAPRYDAIILDQWGVLHDGTTPYPAAQSALAQLHKAGVRLAVLSNSGKRAALNAARIESMGFAPEWFELVMTSGEALWQDIQTRAVTDRVFFPIEAASGDALSWSDGIEVAFTSEMSRADAVLLMGLGDAGHAHRALDEALARALPVYCTNPDRASPRAGGVTVPSPGALAHAYAAAGGTVRFYGKPHLAVFRAIERALGVAPNRLLMVGDSLEHDIAGAAAAGWHSAFIEGGLHRATFAACEDAPASLQALCHETGFALPDFTLSTLR</sequence>
<dbReference type="InterPro" id="IPR036412">
    <property type="entry name" value="HAD-like_sf"/>
</dbReference>
<protein>
    <submittedName>
        <fullName evidence="1">HAD superfamily hydrolase (TIGR01459 family)</fullName>
    </submittedName>
</protein>
<dbReference type="Pfam" id="PF13242">
    <property type="entry name" value="Hydrolase_like"/>
    <property type="match status" value="1"/>
</dbReference>
<reference evidence="1 2" key="1">
    <citation type="submission" date="2018-06" db="EMBL/GenBank/DDBJ databases">
        <title>Genomic Encyclopedia of Archaeal and Bacterial Type Strains, Phase II (KMG-II): from individual species to whole genera.</title>
        <authorList>
            <person name="Goeker M."/>
        </authorList>
    </citation>
    <scope>NUCLEOTIDE SEQUENCE [LARGE SCALE GENOMIC DNA]</scope>
    <source>
        <strain evidence="1 2">DSM 13087</strain>
    </source>
</reference>
<dbReference type="OrthoDB" id="9791073at2"/>